<evidence type="ECO:0000313" key="2">
    <source>
        <dbReference type="Proteomes" id="UP001141806"/>
    </source>
</evidence>
<proteinExistence type="predicted"/>
<organism evidence="1 2">
    <name type="scientific">Protea cynaroides</name>
    <dbReference type="NCBI Taxonomy" id="273540"/>
    <lineage>
        <taxon>Eukaryota</taxon>
        <taxon>Viridiplantae</taxon>
        <taxon>Streptophyta</taxon>
        <taxon>Embryophyta</taxon>
        <taxon>Tracheophyta</taxon>
        <taxon>Spermatophyta</taxon>
        <taxon>Magnoliopsida</taxon>
        <taxon>Proteales</taxon>
        <taxon>Proteaceae</taxon>
        <taxon>Protea</taxon>
    </lineage>
</organism>
<sequence>MMMMNNRLRNGFREVIAFGSSGIMHVGYLRVAGRMGDCRWWLRQGRGYLAAGGGGVNRFKWRSRRQWRVMVAAWAWEYVSIKGTLAAGYGHSVELDFRELSGSSWVCGGISGKLVDDVGVGCVAAGFMAWVEYVSNGGGLGTWGSWGSRNMVRGKGEGGGGSLGFGGLKRIGGKVVD</sequence>
<protein>
    <submittedName>
        <fullName evidence="1">Uncharacterized protein</fullName>
    </submittedName>
</protein>
<evidence type="ECO:0000313" key="1">
    <source>
        <dbReference type="EMBL" id="KAJ4977834.1"/>
    </source>
</evidence>
<reference evidence="1" key="1">
    <citation type="journal article" date="2023" name="Plant J.">
        <title>The genome of the king protea, Protea cynaroides.</title>
        <authorList>
            <person name="Chang J."/>
            <person name="Duong T.A."/>
            <person name="Schoeman C."/>
            <person name="Ma X."/>
            <person name="Roodt D."/>
            <person name="Barker N."/>
            <person name="Li Z."/>
            <person name="Van de Peer Y."/>
            <person name="Mizrachi E."/>
        </authorList>
    </citation>
    <scope>NUCLEOTIDE SEQUENCE</scope>
    <source>
        <tissue evidence="1">Young leaves</tissue>
    </source>
</reference>
<keyword evidence="2" id="KW-1185">Reference proteome</keyword>
<dbReference type="AlphaFoldDB" id="A0A9Q0QZV1"/>
<name>A0A9Q0QZV1_9MAGN</name>
<accession>A0A9Q0QZV1</accession>
<dbReference type="EMBL" id="JAMYWD010000002">
    <property type="protein sequence ID" value="KAJ4977834.1"/>
    <property type="molecule type" value="Genomic_DNA"/>
</dbReference>
<dbReference type="Proteomes" id="UP001141806">
    <property type="component" value="Unassembled WGS sequence"/>
</dbReference>
<comment type="caution">
    <text evidence="1">The sequence shown here is derived from an EMBL/GenBank/DDBJ whole genome shotgun (WGS) entry which is preliminary data.</text>
</comment>
<gene>
    <name evidence="1" type="ORF">NE237_008614</name>
</gene>